<dbReference type="Pfam" id="PF08541">
    <property type="entry name" value="ACP_syn_III_C"/>
    <property type="match status" value="1"/>
</dbReference>
<evidence type="ECO:0000259" key="4">
    <source>
        <dbReference type="Pfam" id="PF08545"/>
    </source>
</evidence>
<dbReference type="InterPro" id="IPR013751">
    <property type="entry name" value="ACP_syn_III_N"/>
</dbReference>
<reference evidence="5 6" key="1">
    <citation type="submission" date="2024-10" db="EMBL/GenBank/DDBJ databases">
        <authorList>
            <person name="Yibar A."/>
            <person name="Saticioglu I.B."/>
            <person name="Duman M."/>
            <person name="Ajmi N."/>
            <person name="Gurler F."/>
            <person name="Ay H."/>
            <person name="Onuk E."/>
            <person name="Guler S."/>
            <person name="Romalde J.L."/>
        </authorList>
    </citation>
    <scope>NUCLEOTIDE SEQUENCE [LARGE SCALE GENOMIC DNA]</scope>
    <source>
        <strain evidence="5 6">1-TCBS-B</strain>
    </source>
</reference>
<dbReference type="RefSeq" id="WP_394628637.1">
    <property type="nucleotide sequence ID" value="NZ_JBIHSF010000005.1"/>
</dbReference>
<dbReference type="EMBL" id="JBIHSF010000005">
    <property type="protein sequence ID" value="MFH0259626.1"/>
    <property type="molecule type" value="Genomic_DNA"/>
</dbReference>
<dbReference type="InterPro" id="IPR013747">
    <property type="entry name" value="ACP_syn_III_C"/>
</dbReference>
<keyword evidence="6" id="KW-1185">Reference proteome</keyword>
<evidence type="ECO:0000256" key="1">
    <source>
        <dbReference type="ARBA" id="ARBA00022679"/>
    </source>
</evidence>
<evidence type="ECO:0000313" key="5">
    <source>
        <dbReference type="EMBL" id="MFH0259626.1"/>
    </source>
</evidence>
<feature type="domain" description="Beta-ketoacyl-[acyl-carrier-protein] synthase III C-terminal" evidence="3">
    <location>
        <begin position="249"/>
        <end position="336"/>
    </location>
</feature>
<dbReference type="Proteomes" id="UP001607125">
    <property type="component" value="Unassembled WGS sequence"/>
</dbReference>
<evidence type="ECO:0000259" key="3">
    <source>
        <dbReference type="Pfam" id="PF08541"/>
    </source>
</evidence>
<proteinExistence type="predicted"/>
<dbReference type="Gene3D" id="3.40.47.10">
    <property type="match status" value="1"/>
</dbReference>
<protein>
    <submittedName>
        <fullName evidence="5">3-oxoacyl-ACP synthase III family protein</fullName>
    </submittedName>
</protein>
<accession>A0ABW7IDW6</accession>
<dbReference type="Pfam" id="PF08545">
    <property type="entry name" value="ACP_syn_III"/>
    <property type="match status" value="1"/>
</dbReference>
<keyword evidence="1" id="KW-0808">Transferase</keyword>
<dbReference type="PANTHER" id="PTHR34069">
    <property type="entry name" value="3-OXOACYL-[ACYL-CARRIER-PROTEIN] SYNTHASE 3"/>
    <property type="match status" value="1"/>
</dbReference>
<dbReference type="PANTHER" id="PTHR34069:SF2">
    <property type="entry name" value="BETA-KETOACYL-[ACYL-CARRIER-PROTEIN] SYNTHASE III"/>
    <property type="match status" value="1"/>
</dbReference>
<comment type="caution">
    <text evidence="5">The sequence shown here is derived from an EMBL/GenBank/DDBJ whole genome shotgun (WGS) entry which is preliminary data.</text>
</comment>
<organism evidence="5 6">
    <name type="scientific">Vibrio barjaei</name>
    <dbReference type="NCBI Taxonomy" id="1676683"/>
    <lineage>
        <taxon>Bacteria</taxon>
        <taxon>Pseudomonadati</taxon>
        <taxon>Pseudomonadota</taxon>
        <taxon>Gammaproteobacteria</taxon>
        <taxon>Vibrionales</taxon>
        <taxon>Vibrionaceae</taxon>
        <taxon>Vibrio</taxon>
    </lineage>
</organism>
<dbReference type="NCBIfam" id="NF006829">
    <property type="entry name" value="PRK09352.1"/>
    <property type="match status" value="1"/>
</dbReference>
<dbReference type="InterPro" id="IPR016039">
    <property type="entry name" value="Thiolase-like"/>
</dbReference>
<dbReference type="SUPFAM" id="SSF53901">
    <property type="entry name" value="Thiolase-like"/>
    <property type="match status" value="1"/>
</dbReference>
<feature type="domain" description="Beta-ketoacyl-[acyl-carrier-protein] synthase III N-terminal" evidence="4">
    <location>
        <begin position="107"/>
        <end position="186"/>
    </location>
</feature>
<name>A0ABW7IDW6_9VIBR</name>
<gene>
    <name evidence="5" type="ORF">ACGRH2_04090</name>
</gene>
<sequence>MAYIRAIETYTPKHCLDNEMLASEFPEWGVDKIFKKTGIESRYIALTDESCLDMAVDACERLFINHNIDRETIDFVLLCTQSPDYFLPTTACLLQDKLGLKKSVGALDYNLGCSGYIYGLSLAQALIQSKQALNILLVTTEQYSKYINKNDKSVRTLFGDAATATLISCNEQRDDQIGPFVFGTDGSGGESLIVPHGANRNPITDASYIELEDSSKNIRAPKDLYMNGSEVFTFTLTTVPKVVKETLIKAGLSKSDINYVVFHQANKFMLDILQKNCGFTDEQFLRSYQKYGNTVSNTIPIGLYEANKETKFKTGDKILLVGFGVGLSWGATVVEWQEVVNSES</sequence>
<keyword evidence="2" id="KW-0012">Acyltransferase</keyword>
<evidence type="ECO:0000313" key="6">
    <source>
        <dbReference type="Proteomes" id="UP001607125"/>
    </source>
</evidence>
<dbReference type="CDD" id="cd00830">
    <property type="entry name" value="KAS_III"/>
    <property type="match status" value="1"/>
</dbReference>
<evidence type="ECO:0000256" key="2">
    <source>
        <dbReference type="ARBA" id="ARBA00023315"/>
    </source>
</evidence>